<dbReference type="RefSeq" id="XP_069182332.1">
    <property type="nucleotide sequence ID" value="XM_069326231.1"/>
</dbReference>
<evidence type="ECO:0000256" key="5">
    <source>
        <dbReference type="ARBA" id="ARBA00023157"/>
    </source>
</evidence>
<dbReference type="PROSITE" id="PS00128">
    <property type="entry name" value="GLYCOSYL_HYDROL_F22_1"/>
    <property type="match status" value="1"/>
</dbReference>
<comment type="catalytic activity">
    <reaction evidence="1">
        <text>Hydrolysis of (1-&gt;4)-beta-linkages between N-acetylmuramic acid and N-acetyl-D-glucosamine residues in a peptidoglycan and between N-acetyl-D-glucosamine residues in chitodextrins.</text>
        <dbReference type="EC" id="3.2.1.17"/>
    </reaction>
</comment>
<dbReference type="InterPro" id="IPR019799">
    <property type="entry name" value="Glyco_hydro_22_CS"/>
</dbReference>
<dbReference type="KEGG" id="pcla:123754675"/>
<dbReference type="CDD" id="cd16899">
    <property type="entry name" value="LYZ_C_invert"/>
    <property type="match status" value="1"/>
</dbReference>
<dbReference type="SUPFAM" id="SSF53955">
    <property type="entry name" value="Lysozyme-like"/>
    <property type="match status" value="1"/>
</dbReference>
<dbReference type="RefSeq" id="XP_069182340.1">
    <property type="nucleotide sequence ID" value="XM_069326239.1"/>
</dbReference>
<dbReference type="SMART" id="SM00263">
    <property type="entry name" value="LYZ1"/>
    <property type="match status" value="1"/>
</dbReference>
<dbReference type="InterPro" id="IPR000974">
    <property type="entry name" value="Glyco_hydro_22_lys"/>
</dbReference>
<evidence type="ECO:0000256" key="2">
    <source>
        <dbReference type="ARBA" id="ARBA00010859"/>
    </source>
</evidence>
<keyword evidence="4" id="KW-0929">Antimicrobial</keyword>
<evidence type="ECO:0000256" key="1">
    <source>
        <dbReference type="ARBA" id="ARBA00000632"/>
    </source>
</evidence>
<organism evidence="10">
    <name type="scientific">Procambarus clarkii</name>
    <name type="common">Red swamp crayfish</name>
    <dbReference type="NCBI Taxonomy" id="6728"/>
    <lineage>
        <taxon>Eukaryota</taxon>
        <taxon>Metazoa</taxon>
        <taxon>Ecdysozoa</taxon>
        <taxon>Arthropoda</taxon>
        <taxon>Crustacea</taxon>
        <taxon>Multicrustacea</taxon>
        <taxon>Malacostraca</taxon>
        <taxon>Eumalacostraca</taxon>
        <taxon>Eucarida</taxon>
        <taxon>Decapoda</taxon>
        <taxon>Pleocyemata</taxon>
        <taxon>Astacidea</taxon>
        <taxon>Astacoidea</taxon>
        <taxon>Cambaridae</taxon>
        <taxon>Procambarus</taxon>
    </lineage>
</organism>
<evidence type="ECO:0000256" key="6">
    <source>
        <dbReference type="ARBA" id="ARBA00023295"/>
    </source>
</evidence>
<evidence type="ECO:0000256" key="8">
    <source>
        <dbReference type="SAM" id="SignalP"/>
    </source>
</evidence>
<reference evidence="10" key="1">
    <citation type="submission" date="2018-02" db="EMBL/GenBank/DDBJ databases">
        <title>Chicken-type lysozyme functions in the antibacterial immunity in red swamp crayfish Procambarus clarkii.</title>
        <authorList>
            <person name="Liao T.-J."/>
            <person name="Wang X.-W."/>
        </authorList>
    </citation>
    <scope>NUCLEOTIDE SEQUENCE</scope>
</reference>
<evidence type="ECO:0000256" key="3">
    <source>
        <dbReference type="ARBA" id="ARBA00012732"/>
    </source>
</evidence>
<dbReference type="KEGG" id="pcla:138365787"/>
<dbReference type="SMR" id="A0A2P1M9K7"/>
<keyword evidence="8" id="KW-0732">Signal</keyword>
<dbReference type="PROSITE" id="PS51348">
    <property type="entry name" value="GLYCOSYL_HYDROL_F22_2"/>
    <property type="match status" value="1"/>
</dbReference>
<dbReference type="GeneID" id="138365787"/>
<dbReference type="Pfam" id="PF00062">
    <property type="entry name" value="Lys"/>
    <property type="match status" value="1"/>
</dbReference>
<dbReference type="AlphaFoldDB" id="A0A2P1M9K7"/>
<dbReference type="OrthoDB" id="17373at2759"/>
<dbReference type="PANTHER" id="PTHR11407:SF63">
    <property type="entry name" value="LYSOZYME C"/>
    <property type="match status" value="1"/>
</dbReference>
<feature type="signal peptide" evidence="8">
    <location>
        <begin position="1"/>
        <end position="21"/>
    </location>
</feature>
<dbReference type="GO" id="GO:0003796">
    <property type="term" value="F:lysozyme activity"/>
    <property type="evidence" value="ECO:0007669"/>
    <property type="project" value="UniProtKB-EC"/>
</dbReference>
<evidence type="ECO:0000256" key="7">
    <source>
        <dbReference type="RuleBase" id="RU004440"/>
    </source>
</evidence>
<dbReference type="PRINTS" id="PR00137">
    <property type="entry name" value="LYSOZYME"/>
</dbReference>
<keyword evidence="4" id="KW-0081">Bacteriolytic enzyme</keyword>
<feature type="chain" id="PRO_5015136447" description="lysozyme" evidence="8">
    <location>
        <begin position="22"/>
        <end position="144"/>
    </location>
</feature>
<evidence type="ECO:0000256" key="4">
    <source>
        <dbReference type="ARBA" id="ARBA00022638"/>
    </source>
</evidence>
<evidence type="ECO:0000313" key="10">
    <source>
        <dbReference type="EMBL" id="AVP27309.1"/>
    </source>
</evidence>
<name>A0A2P1M9K7_PROCL</name>
<proteinExistence type="evidence at transcript level"/>
<dbReference type="EC" id="3.2.1.17" evidence="3"/>
<sequence length="144" mass="16497">MRMWSWVTVAVVAALVGTSSGKVFTKCELARVLTNTYRMSRTLVKNFVCLAQYESSFNTAATNKNTNGSRDYGIFQINDKYWCQGGIRTTNYCNIQCSSLLNSNIADDVACAQRIYKQQGFKAWYAWRSHCKNMDLDRYISQCF</sequence>
<dbReference type="InterPro" id="IPR001916">
    <property type="entry name" value="Glyco_hydro_22"/>
</dbReference>
<dbReference type="PANTHER" id="PTHR11407">
    <property type="entry name" value="LYSOZYME C"/>
    <property type="match status" value="1"/>
</dbReference>
<keyword evidence="6" id="KW-0378">Hydrolase</keyword>
<feature type="domain" description="Glycosyl hydrolases family 22 (GH22)" evidence="9">
    <location>
        <begin position="93"/>
        <end position="111"/>
    </location>
</feature>
<evidence type="ECO:0000259" key="9">
    <source>
        <dbReference type="PROSITE" id="PS00128"/>
    </source>
</evidence>
<protein>
    <recommendedName>
        <fullName evidence="3">lysozyme</fullName>
        <ecNumber evidence="3">3.2.1.17</ecNumber>
    </recommendedName>
</protein>
<accession>A0A2P1M9K7</accession>
<dbReference type="InterPro" id="IPR023346">
    <property type="entry name" value="Lysozyme-like_dom_sf"/>
</dbReference>
<keyword evidence="6" id="KW-0326">Glycosidase</keyword>
<dbReference type="Gene3D" id="1.10.530.10">
    <property type="match status" value="1"/>
</dbReference>
<keyword evidence="5" id="KW-1015">Disulfide bond</keyword>
<dbReference type="GO" id="GO:0031640">
    <property type="term" value="P:killing of cells of another organism"/>
    <property type="evidence" value="ECO:0007669"/>
    <property type="project" value="UniProtKB-KW"/>
</dbReference>
<dbReference type="GeneID" id="123754675"/>
<comment type="similarity">
    <text evidence="2 7">Belongs to the glycosyl hydrolase 22 family.</text>
</comment>
<dbReference type="FunFam" id="1.10.530.10:FF:000001">
    <property type="entry name" value="Lysozyme C"/>
    <property type="match status" value="1"/>
</dbReference>
<dbReference type="PRINTS" id="PR00135">
    <property type="entry name" value="LYZLACT"/>
</dbReference>
<dbReference type="GO" id="GO:0042742">
    <property type="term" value="P:defense response to bacterium"/>
    <property type="evidence" value="ECO:0007669"/>
    <property type="project" value="UniProtKB-KW"/>
</dbReference>
<dbReference type="EMBL" id="MG921601">
    <property type="protein sequence ID" value="AVP27309.1"/>
    <property type="molecule type" value="mRNA"/>
</dbReference>